<evidence type="ECO:0008006" key="5">
    <source>
        <dbReference type="Google" id="ProtNLM"/>
    </source>
</evidence>
<keyword evidence="2" id="KW-0812">Transmembrane</keyword>
<evidence type="ECO:0000256" key="2">
    <source>
        <dbReference type="SAM" id="Phobius"/>
    </source>
</evidence>
<dbReference type="Proteomes" id="UP000821866">
    <property type="component" value="Chromosome 3"/>
</dbReference>
<evidence type="ECO:0000313" key="4">
    <source>
        <dbReference type="Proteomes" id="UP000821866"/>
    </source>
</evidence>
<name>A0A9J6E6B4_RHIMP</name>
<protein>
    <recommendedName>
        <fullName evidence="5">Transmembrane protein</fullName>
    </recommendedName>
</protein>
<reference evidence="3" key="2">
    <citation type="submission" date="2021-09" db="EMBL/GenBank/DDBJ databases">
        <authorList>
            <person name="Jia N."/>
            <person name="Wang J."/>
            <person name="Shi W."/>
            <person name="Du L."/>
            <person name="Sun Y."/>
            <person name="Zhan W."/>
            <person name="Jiang J."/>
            <person name="Wang Q."/>
            <person name="Zhang B."/>
            <person name="Ji P."/>
            <person name="Sakyi L.B."/>
            <person name="Cui X."/>
            <person name="Yuan T."/>
            <person name="Jiang B."/>
            <person name="Yang W."/>
            <person name="Lam T.T.-Y."/>
            <person name="Chang Q."/>
            <person name="Ding S."/>
            <person name="Wang X."/>
            <person name="Zhu J."/>
            <person name="Ruan X."/>
            <person name="Zhao L."/>
            <person name="Wei J."/>
            <person name="Que T."/>
            <person name="Du C."/>
            <person name="Cheng J."/>
            <person name="Dai P."/>
            <person name="Han X."/>
            <person name="Huang E."/>
            <person name="Gao Y."/>
            <person name="Liu J."/>
            <person name="Shao H."/>
            <person name="Ye R."/>
            <person name="Li L."/>
            <person name="Wei W."/>
            <person name="Wang X."/>
            <person name="Wang C."/>
            <person name="Huo Q."/>
            <person name="Li W."/>
            <person name="Guo W."/>
            <person name="Chen H."/>
            <person name="Chen S."/>
            <person name="Zhou L."/>
            <person name="Zhou L."/>
            <person name="Ni X."/>
            <person name="Tian J."/>
            <person name="Zhou Y."/>
            <person name="Sheng Y."/>
            <person name="Liu T."/>
            <person name="Pan Y."/>
            <person name="Xia L."/>
            <person name="Li J."/>
            <person name="Zhao F."/>
            <person name="Cao W."/>
        </authorList>
    </citation>
    <scope>NUCLEOTIDE SEQUENCE</scope>
    <source>
        <strain evidence="3">Rmic-2018</strain>
        <tissue evidence="3">Larvae</tissue>
    </source>
</reference>
<keyword evidence="2" id="KW-0472">Membrane</keyword>
<reference evidence="3" key="1">
    <citation type="journal article" date="2020" name="Cell">
        <title>Large-Scale Comparative Analyses of Tick Genomes Elucidate Their Genetic Diversity and Vector Capacities.</title>
        <authorList>
            <consortium name="Tick Genome and Microbiome Consortium (TIGMIC)"/>
            <person name="Jia N."/>
            <person name="Wang J."/>
            <person name="Shi W."/>
            <person name="Du L."/>
            <person name="Sun Y."/>
            <person name="Zhan W."/>
            <person name="Jiang J.F."/>
            <person name="Wang Q."/>
            <person name="Zhang B."/>
            <person name="Ji P."/>
            <person name="Bell-Sakyi L."/>
            <person name="Cui X.M."/>
            <person name="Yuan T.T."/>
            <person name="Jiang B.G."/>
            <person name="Yang W.F."/>
            <person name="Lam T.T."/>
            <person name="Chang Q.C."/>
            <person name="Ding S.J."/>
            <person name="Wang X.J."/>
            <person name="Zhu J.G."/>
            <person name="Ruan X.D."/>
            <person name="Zhao L."/>
            <person name="Wei J.T."/>
            <person name="Ye R.Z."/>
            <person name="Que T.C."/>
            <person name="Du C.H."/>
            <person name="Zhou Y.H."/>
            <person name="Cheng J.X."/>
            <person name="Dai P.F."/>
            <person name="Guo W.B."/>
            <person name="Han X.H."/>
            <person name="Huang E.J."/>
            <person name="Li L.F."/>
            <person name="Wei W."/>
            <person name="Gao Y.C."/>
            <person name="Liu J.Z."/>
            <person name="Shao H.Z."/>
            <person name="Wang X."/>
            <person name="Wang C.C."/>
            <person name="Yang T.C."/>
            <person name="Huo Q.B."/>
            <person name="Li W."/>
            <person name="Chen H.Y."/>
            <person name="Chen S.E."/>
            <person name="Zhou L.G."/>
            <person name="Ni X.B."/>
            <person name="Tian J.H."/>
            <person name="Sheng Y."/>
            <person name="Liu T."/>
            <person name="Pan Y.S."/>
            <person name="Xia L.Y."/>
            <person name="Li J."/>
            <person name="Zhao F."/>
            <person name="Cao W.C."/>
        </authorList>
    </citation>
    <scope>NUCLEOTIDE SEQUENCE</scope>
    <source>
        <strain evidence="3">Rmic-2018</strain>
    </source>
</reference>
<keyword evidence="2" id="KW-1133">Transmembrane helix</keyword>
<gene>
    <name evidence="3" type="ORF">HPB51_001887</name>
</gene>
<comment type="caution">
    <text evidence="3">The sequence shown here is derived from an EMBL/GenBank/DDBJ whole genome shotgun (WGS) entry which is preliminary data.</text>
</comment>
<feature type="transmembrane region" description="Helical" evidence="2">
    <location>
        <begin position="84"/>
        <end position="105"/>
    </location>
</feature>
<accession>A0A9J6E6B4</accession>
<feature type="transmembrane region" description="Helical" evidence="2">
    <location>
        <begin position="182"/>
        <end position="205"/>
    </location>
</feature>
<keyword evidence="4" id="KW-1185">Reference proteome</keyword>
<evidence type="ECO:0000256" key="1">
    <source>
        <dbReference type="SAM" id="MobiDB-lite"/>
    </source>
</evidence>
<sequence>MVLRSLSHQGAHVGHPSSRYRRRRPSRGGNVVAFRQFLGPLDCLNSVTVRCASPQSSSNRRRGPPVDAACCPSSGEHDLGTGQALVSFLLIVVTVTVACMLVVLLSRYSHDYHAGLRCPGASHHEENLAVSLQLEAPFEELEPCCPHESTSMVPLIAQAQQDESPLGSDRCIALLNVPGAMMALAIACALVFLIASLFSGLKAYLPRVTRMVAKSAAPVTKSPSLTWYGLYI</sequence>
<dbReference type="EMBL" id="JABSTU010000005">
    <property type="protein sequence ID" value="KAH8029605.1"/>
    <property type="molecule type" value="Genomic_DNA"/>
</dbReference>
<dbReference type="AlphaFoldDB" id="A0A9J6E6B4"/>
<feature type="region of interest" description="Disordered" evidence="1">
    <location>
        <begin position="1"/>
        <end position="26"/>
    </location>
</feature>
<organism evidence="3 4">
    <name type="scientific">Rhipicephalus microplus</name>
    <name type="common">Cattle tick</name>
    <name type="synonym">Boophilus microplus</name>
    <dbReference type="NCBI Taxonomy" id="6941"/>
    <lineage>
        <taxon>Eukaryota</taxon>
        <taxon>Metazoa</taxon>
        <taxon>Ecdysozoa</taxon>
        <taxon>Arthropoda</taxon>
        <taxon>Chelicerata</taxon>
        <taxon>Arachnida</taxon>
        <taxon>Acari</taxon>
        <taxon>Parasitiformes</taxon>
        <taxon>Ixodida</taxon>
        <taxon>Ixodoidea</taxon>
        <taxon>Ixodidae</taxon>
        <taxon>Rhipicephalinae</taxon>
        <taxon>Rhipicephalus</taxon>
        <taxon>Boophilus</taxon>
    </lineage>
</organism>
<proteinExistence type="predicted"/>
<evidence type="ECO:0000313" key="3">
    <source>
        <dbReference type="EMBL" id="KAH8029605.1"/>
    </source>
</evidence>